<dbReference type="SUPFAM" id="SSF58014">
    <property type="entry name" value="Coiled-coil domain of nucleotide exchange factor GrpE"/>
    <property type="match status" value="1"/>
</dbReference>
<dbReference type="Proteomes" id="UP000230304">
    <property type="component" value="Unassembled WGS sequence"/>
</dbReference>
<dbReference type="Pfam" id="PF01025">
    <property type="entry name" value="GrpE"/>
    <property type="match status" value="1"/>
</dbReference>
<protein>
    <recommendedName>
        <fullName evidence="8 10">Protein GrpE</fullName>
    </recommendedName>
    <alternativeName>
        <fullName evidence="9 10">HSP-70 cofactor</fullName>
    </alternativeName>
</protein>
<keyword evidence="5 10" id="KW-0346">Stress response</keyword>
<organism evidence="12 13">
    <name type="scientific">Candidatus Nealsonbacteria bacterium CG02_land_8_20_14_3_00_40_11</name>
    <dbReference type="NCBI Taxonomy" id="1974700"/>
    <lineage>
        <taxon>Bacteria</taxon>
        <taxon>Candidatus Nealsoniibacteriota</taxon>
    </lineage>
</organism>
<evidence type="ECO:0000256" key="7">
    <source>
        <dbReference type="ARBA" id="ARBA00053401"/>
    </source>
</evidence>
<evidence type="ECO:0000256" key="2">
    <source>
        <dbReference type="ARBA" id="ARBA00009054"/>
    </source>
</evidence>
<evidence type="ECO:0000256" key="10">
    <source>
        <dbReference type="HAMAP-Rule" id="MF_01151"/>
    </source>
</evidence>
<dbReference type="GO" id="GO:0005737">
    <property type="term" value="C:cytoplasm"/>
    <property type="evidence" value="ECO:0007669"/>
    <property type="project" value="UniProtKB-SubCell"/>
</dbReference>
<dbReference type="GO" id="GO:0006457">
    <property type="term" value="P:protein folding"/>
    <property type="evidence" value="ECO:0007669"/>
    <property type="project" value="InterPro"/>
</dbReference>
<name>A0A2M7D7X9_9BACT</name>
<dbReference type="FunFam" id="2.30.22.10:FF:000001">
    <property type="entry name" value="Protein GrpE"/>
    <property type="match status" value="1"/>
</dbReference>
<comment type="similarity">
    <text evidence="2 10">Belongs to the GrpE family.</text>
</comment>
<evidence type="ECO:0000256" key="3">
    <source>
        <dbReference type="ARBA" id="ARBA00011738"/>
    </source>
</evidence>
<dbReference type="Gene3D" id="3.90.20.20">
    <property type="match status" value="1"/>
</dbReference>
<dbReference type="GO" id="GO:0000774">
    <property type="term" value="F:adenyl-nucleotide exchange factor activity"/>
    <property type="evidence" value="ECO:0007669"/>
    <property type="project" value="InterPro"/>
</dbReference>
<gene>
    <name evidence="10 12" type="primary">grpE</name>
    <name evidence="12" type="ORF">COS26_01620</name>
</gene>
<comment type="caution">
    <text evidence="12">The sequence shown here is derived from an EMBL/GenBank/DDBJ whole genome shotgun (WGS) entry which is preliminary data.</text>
</comment>
<dbReference type="SUPFAM" id="SSF51064">
    <property type="entry name" value="Head domain of nucleotide exchange factor GrpE"/>
    <property type="match status" value="1"/>
</dbReference>
<dbReference type="AlphaFoldDB" id="A0A2M7D7X9"/>
<comment type="subunit">
    <text evidence="3 10">Homodimer.</text>
</comment>
<dbReference type="HAMAP" id="MF_01151">
    <property type="entry name" value="GrpE"/>
    <property type="match status" value="1"/>
</dbReference>
<evidence type="ECO:0000256" key="6">
    <source>
        <dbReference type="ARBA" id="ARBA00023186"/>
    </source>
</evidence>
<dbReference type="GO" id="GO:0051087">
    <property type="term" value="F:protein-folding chaperone binding"/>
    <property type="evidence" value="ECO:0007669"/>
    <property type="project" value="InterPro"/>
</dbReference>
<dbReference type="PANTHER" id="PTHR21237">
    <property type="entry name" value="GRPE PROTEIN"/>
    <property type="match status" value="1"/>
</dbReference>
<dbReference type="InterPro" id="IPR013805">
    <property type="entry name" value="GrpE_CC"/>
</dbReference>
<accession>A0A2M7D7X9</accession>
<keyword evidence="6 10" id="KW-0143">Chaperone</keyword>
<evidence type="ECO:0000256" key="11">
    <source>
        <dbReference type="SAM" id="MobiDB-lite"/>
    </source>
</evidence>
<reference evidence="13" key="1">
    <citation type="submission" date="2017-09" db="EMBL/GenBank/DDBJ databases">
        <title>Depth-based differentiation of microbial function through sediment-hosted aquifers and enrichment of novel symbionts in the deep terrestrial subsurface.</title>
        <authorList>
            <person name="Probst A.J."/>
            <person name="Ladd B."/>
            <person name="Jarett J.K."/>
            <person name="Geller-Mcgrath D.E."/>
            <person name="Sieber C.M.K."/>
            <person name="Emerson J.B."/>
            <person name="Anantharaman K."/>
            <person name="Thomas B.C."/>
            <person name="Malmstrom R."/>
            <person name="Stieglmeier M."/>
            <person name="Klingl A."/>
            <person name="Woyke T."/>
            <person name="Ryan C.M."/>
            <person name="Banfield J.F."/>
        </authorList>
    </citation>
    <scope>NUCLEOTIDE SEQUENCE [LARGE SCALE GENOMIC DNA]</scope>
</reference>
<dbReference type="GO" id="GO:0051082">
    <property type="term" value="F:unfolded protein binding"/>
    <property type="evidence" value="ECO:0007669"/>
    <property type="project" value="TreeGrafter"/>
</dbReference>
<dbReference type="EMBL" id="PEUA01000036">
    <property type="protein sequence ID" value="PIV42799.1"/>
    <property type="molecule type" value="Genomic_DNA"/>
</dbReference>
<evidence type="ECO:0000256" key="8">
    <source>
        <dbReference type="ARBA" id="ARBA00072274"/>
    </source>
</evidence>
<evidence type="ECO:0000256" key="5">
    <source>
        <dbReference type="ARBA" id="ARBA00023016"/>
    </source>
</evidence>
<feature type="region of interest" description="Disordered" evidence="11">
    <location>
        <begin position="87"/>
        <end position="116"/>
    </location>
</feature>
<evidence type="ECO:0000256" key="4">
    <source>
        <dbReference type="ARBA" id="ARBA00022490"/>
    </source>
</evidence>
<dbReference type="InterPro" id="IPR000740">
    <property type="entry name" value="GrpE"/>
</dbReference>
<dbReference type="GO" id="GO:0042803">
    <property type="term" value="F:protein homodimerization activity"/>
    <property type="evidence" value="ECO:0007669"/>
    <property type="project" value="InterPro"/>
</dbReference>
<dbReference type="InterPro" id="IPR009012">
    <property type="entry name" value="GrpE_head"/>
</dbReference>
<evidence type="ECO:0000256" key="9">
    <source>
        <dbReference type="ARBA" id="ARBA00076414"/>
    </source>
</evidence>
<dbReference type="Gene3D" id="2.30.22.10">
    <property type="entry name" value="Head domain of nucleotide exchange factor GrpE"/>
    <property type="match status" value="1"/>
</dbReference>
<evidence type="ECO:0000313" key="13">
    <source>
        <dbReference type="Proteomes" id="UP000230304"/>
    </source>
</evidence>
<sequence length="196" mass="22531">MAEEKNTKNEIKELKPEGLKKQLEECQKLKDEYLQGWQRARADFLNYKKEEMERIGELLKYANEEFVLRILPVLDNFEIVENKLPENLKGEEGKPSSSSFAEAQGNDENPEGEPSVPYGASIKGFLHIKRQLENFLKNQSVEEIKSIGEKFDPNLHETVGEVEIKDKESGIIIEEIQKGYKINGRLLRPAKVKVTK</sequence>
<dbReference type="CDD" id="cd00446">
    <property type="entry name" value="GrpE"/>
    <property type="match status" value="1"/>
</dbReference>
<evidence type="ECO:0000313" key="12">
    <source>
        <dbReference type="EMBL" id="PIV42799.1"/>
    </source>
</evidence>
<comment type="subcellular location">
    <subcellularLocation>
        <location evidence="1 10">Cytoplasm</location>
    </subcellularLocation>
</comment>
<comment type="function">
    <text evidence="7 10">Participates actively in the response to hyperosmotic and heat shock by preventing the aggregation of stress-denatured proteins, in association with DnaK and GrpE. It is the nucleotide exchange factor for DnaK and may function as a thermosensor. Unfolded proteins bind initially to DnaJ; upon interaction with the DnaJ-bound protein, DnaK hydrolyzes its bound ATP, resulting in the formation of a stable complex. GrpE releases ADP from DnaK; ATP binding to DnaK triggers the release of the substrate protein, thus completing the reaction cycle. Several rounds of ATP-dependent interactions between DnaJ, DnaK and GrpE are required for fully efficient folding.</text>
</comment>
<evidence type="ECO:0000256" key="1">
    <source>
        <dbReference type="ARBA" id="ARBA00004496"/>
    </source>
</evidence>
<keyword evidence="4 10" id="KW-0963">Cytoplasm</keyword>
<proteinExistence type="inferred from homology"/>
<dbReference type="PANTHER" id="PTHR21237:SF23">
    <property type="entry name" value="GRPE PROTEIN HOMOLOG, MITOCHONDRIAL"/>
    <property type="match status" value="1"/>
</dbReference>